<dbReference type="CDD" id="cd13280">
    <property type="entry name" value="PH_SIP3"/>
    <property type="match status" value="1"/>
</dbReference>
<dbReference type="Pfam" id="PF16016">
    <property type="entry name" value="VASt"/>
    <property type="match status" value="1"/>
</dbReference>
<dbReference type="GO" id="GO:0032366">
    <property type="term" value="P:intracellular sterol transport"/>
    <property type="evidence" value="ECO:0007669"/>
    <property type="project" value="EnsemblFungi"/>
</dbReference>
<evidence type="ECO:0000313" key="11">
    <source>
        <dbReference type="Proteomes" id="UP000054886"/>
    </source>
</evidence>
<dbReference type="InterPro" id="IPR031968">
    <property type="entry name" value="VASt"/>
</dbReference>
<feature type="compositionally biased region" description="Basic and acidic residues" evidence="6">
    <location>
        <begin position="1"/>
        <end position="10"/>
    </location>
</feature>
<comment type="subcellular location">
    <subcellularLocation>
        <location evidence="5">Endomembrane system</location>
        <topology evidence="5">Single-pass membrane protein</topology>
    </subcellularLocation>
    <subcellularLocation>
        <location evidence="1">Endoplasmic reticulum membrane</location>
    </subcellularLocation>
</comment>
<keyword evidence="2 7" id="KW-0812">Transmembrane</keyword>
<proteinExistence type="predicted"/>
<dbReference type="CDD" id="cd07609">
    <property type="entry name" value="BAR_SIP3_fungi"/>
    <property type="match status" value="1"/>
</dbReference>
<dbReference type="SUPFAM" id="SSF50729">
    <property type="entry name" value="PH domain-like"/>
    <property type="match status" value="1"/>
</dbReference>
<dbReference type="Gene3D" id="2.30.29.30">
    <property type="entry name" value="Pleckstrin-homology domain (PH domain)/Phosphotyrosine-binding domain (PTB)"/>
    <property type="match status" value="1"/>
</dbReference>
<dbReference type="PROSITE" id="PS50003">
    <property type="entry name" value="PH_DOMAIN"/>
    <property type="match status" value="1"/>
</dbReference>
<dbReference type="InterPro" id="IPR039463">
    <property type="entry name" value="Sip3/Lam1_BAR"/>
</dbReference>
<dbReference type="InterPro" id="IPR027267">
    <property type="entry name" value="AH/BAR_dom_sf"/>
</dbReference>
<dbReference type="InterPro" id="IPR011993">
    <property type="entry name" value="PH-like_dom_sf"/>
</dbReference>
<dbReference type="InterPro" id="IPR042067">
    <property type="entry name" value="Sip3_PH"/>
</dbReference>
<dbReference type="Proteomes" id="UP000054886">
    <property type="component" value="Unassembled WGS sequence"/>
</dbReference>
<accession>A0A0W0D160</accession>
<protein>
    <submittedName>
        <fullName evidence="10">Protein SIP3</fullName>
    </submittedName>
</protein>
<evidence type="ECO:0000256" key="5">
    <source>
        <dbReference type="ARBA" id="ARBA00037847"/>
    </source>
</evidence>
<feature type="domain" description="PH" evidence="8">
    <location>
        <begin position="371"/>
        <end position="487"/>
    </location>
</feature>
<dbReference type="Pfam" id="PF00169">
    <property type="entry name" value="PH"/>
    <property type="match status" value="1"/>
</dbReference>
<evidence type="ECO:0000256" key="1">
    <source>
        <dbReference type="ARBA" id="ARBA00004586"/>
    </source>
</evidence>
<dbReference type="GO" id="GO:0032541">
    <property type="term" value="C:cortical endoplasmic reticulum"/>
    <property type="evidence" value="ECO:0007669"/>
    <property type="project" value="EnsemblFungi"/>
</dbReference>
<feature type="domain" description="VASt" evidence="9">
    <location>
        <begin position="841"/>
        <end position="1049"/>
    </location>
</feature>
<dbReference type="VEuPathDB" id="FungiDB:GWK60_L01771"/>
<comment type="caution">
    <text evidence="10">The sequence shown here is derived from an EMBL/GenBank/DDBJ whole genome shotgun (WGS) entry which is preliminary data.</text>
</comment>
<feature type="region of interest" description="Disordered" evidence="6">
    <location>
        <begin position="1"/>
        <end position="23"/>
    </location>
</feature>
<keyword evidence="4 7" id="KW-0472">Membrane</keyword>
<dbReference type="EMBL" id="LLZZ01000112">
    <property type="protein sequence ID" value="KTB05707.1"/>
    <property type="molecule type" value="Genomic_DNA"/>
</dbReference>
<dbReference type="Gene3D" id="1.20.1270.60">
    <property type="entry name" value="Arfaptin homology (AH) domain/BAR domain"/>
    <property type="match status" value="1"/>
</dbReference>
<dbReference type="OrthoDB" id="10070851at2759"/>
<dbReference type="PROSITE" id="PS51778">
    <property type="entry name" value="VAST"/>
    <property type="match status" value="1"/>
</dbReference>
<gene>
    <name evidence="10" type="ORF">AO440_002422</name>
</gene>
<evidence type="ECO:0000313" key="10">
    <source>
        <dbReference type="EMBL" id="KTB05707.1"/>
    </source>
</evidence>
<dbReference type="VEuPathDB" id="FungiDB:GVI51_I01771"/>
<dbReference type="InterPro" id="IPR001849">
    <property type="entry name" value="PH_domain"/>
</dbReference>
<evidence type="ECO:0000256" key="4">
    <source>
        <dbReference type="ARBA" id="ARBA00023136"/>
    </source>
</evidence>
<evidence type="ECO:0000256" key="3">
    <source>
        <dbReference type="ARBA" id="ARBA00022989"/>
    </source>
</evidence>
<dbReference type="PANTHER" id="PTHR14248">
    <property type="entry name" value="CYCLIN Y, ISOFORM A"/>
    <property type="match status" value="1"/>
</dbReference>
<evidence type="ECO:0000256" key="2">
    <source>
        <dbReference type="ARBA" id="ARBA00022692"/>
    </source>
</evidence>
<evidence type="ECO:0000259" key="8">
    <source>
        <dbReference type="PROSITE" id="PS50003"/>
    </source>
</evidence>
<dbReference type="SMART" id="SM00233">
    <property type="entry name" value="PH"/>
    <property type="match status" value="1"/>
</dbReference>
<dbReference type="VEuPathDB" id="FungiDB:CAGL0I01980g"/>
<keyword evidence="3 7" id="KW-1133">Transmembrane helix</keyword>
<dbReference type="GO" id="GO:0005789">
    <property type="term" value="C:endoplasmic reticulum membrane"/>
    <property type="evidence" value="ECO:0007669"/>
    <property type="project" value="UniProtKB-SubCell"/>
</dbReference>
<sequence length="1304" mass="149351">MSEAVDKAQSKDGANGTSQNGNNVTKLQMNTLLLSEAALDTPSFRATVNFFDGRVKYLSDWSSETALTLQNKYRPALSEFMKVQNGLLHQLLPDPNMVANGMLINQAFTPTLIDSFNKDFNKLAVGLLSIILGNDTSCSKVLNLLNGLKKKAIAPYVDKKNTFDYFQQKYDSAHARYSAIEPTKVVANSTNIDATSVNSSPIPNGTSTVLEVDPSFLRDEHNQLFESRKEYLKSSLDLVAAMSQLKFKLDKMLVDLIDELISESTITVNDESLNVDGMELGRKTIELSPNISNYLKDYKSWVEDVIESSSFLETNMDKTIVSTYTRTVKSIAPPKDLQNYNKALAEKTIAHIVSPKLGTPQKRPVSVPVTMPSKSGWLYMKTYSSSNPRKEIWVKRWCFLQGTVFGMFSLSQSKTFVEESDKFGIFLTSVRFLPNYTRNFCFELKIIGRDKPESDLIERSKDINIIYQADDLAELKSWIVAFHDSKKYIMAQDQKGLQYEVAFKRFSPQYYEFASNAGTVVDTLLTTSHNDTLGSRDGTINLKDSIKALLSSEELKLVQDNKTFLFEFIGTPIATENTGLAMLSNLMSDNHSFPDAITANIWGTSSWNDVSHMIDEQKEKPDILKSLPPLHQTLADIKYPNYYSRSLKVADVQFRTIFYSNNKHSYSLPKQFLLLRFGSIWKPNKKQKFAAICYASKDYFHVYMNCSGFTYLARQDLNEICDVEYSKSEETIHLIRHDGIKYDLNAYFTDPKSITAKLKFLIENRISDNPKNEGDILVKFKQIDQAFAQKSTNAKLKSYMGLNSVQDSLEQQSLSKLNSSLWTIKGTTADLLKRKFQLQKEYSASYKHIYPVPCKGLVHLLFGQRSDAFPRAFFLARKGSDYNITQYWAQRQLPDGTTQLVRKLQFQVNRTSSFVPESPHDKEEYLAQQVTVEQVMVKMIDNCYYEIDQDPIIIQFPFAKPIKLSLKYIISERSDHDADMASRLMLSSNYADFITYYKVEFIKDINHESEIAYDQSIWEQFIYCWVLQSTKYEFNTIKSVIDGYLGKIGSHGKLTKAIKMGGRLGISDTIETQPSVSEKNNKNVETPHRIQIQYTFTLLLKVIIKMIVFRATNFCFLIFRLFLILIHFGATTMKKINKILLAVLVISALSNVFLLGRSTVNYWSVRRAEHSFKQHMASTDGSTMQRALYVKDLDLLTNHLVTGFDNVAFKKFNEENYNNQLNNFKYKDTRREIAIRRNELLVELKIMQNMEKELVKGDYRLFLIEELNKCESVSVEMPDIWNTDKKLQEYCSVCKSEFTNMNIL</sequence>
<name>A0A0W0D160_CANGB</name>
<dbReference type="VEuPathDB" id="FungiDB:B1J91_I01980g"/>
<dbReference type="SUPFAM" id="SSF103657">
    <property type="entry name" value="BAR/IMD domain-like"/>
    <property type="match status" value="1"/>
</dbReference>
<evidence type="ECO:0000259" key="9">
    <source>
        <dbReference type="PROSITE" id="PS51778"/>
    </source>
</evidence>
<evidence type="ECO:0000256" key="6">
    <source>
        <dbReference type="SAM" id="MobiDB-lite"/>
    </source>
</evidence>
<evidence type="ECO:0000256" key="7">
    <source>
        <dbReference type="SAM" id="Phobius"/>
    </source>
</evidence>
<reference evidence="10 11" key="1">
    <citation type="submission" date="2015-10" db="EMBL/GenBank/DDBJ databases">
        <title>Draft genomes sequences of Candida glabrata isolates 1A, 1B, 2A, 2B, 3A and 3B.</title>
        <authorList>
            <person name="Haavelsrud O.E."/>
            <person name="Gaustad P."/>
        </authorList>
    </citation>
    <scope>NUCLEOTIDE SEQUENCE [LARGE SCALE GENOMIC DNA]</scope>
    <source>
        <strain evidence="10">910700640</strain>
    </source>
</reference>
<organism evidence="10 11">
    <name type="scientific">Candida glabrata</name>
    <name type="common">Yeast</name>
    <name type="synonym">Torulopsis glabrata</name>
    <dbReference type="NCBI Taxonomy" id="5478"/>
    <lineage>
        <taxon>Eukaryota</taxon>
        <taxon>Fungi</taxon>
        <taxon>Dikarya</taxon>
        <taxon>Ascomycota</taxon>
        <taxon>Saccharomycotina</taxon>
        <taxon>Saccharomycetes</taxon>
        <taxon>Saccharomycetales</taxon>
        <taxon>Saccharomycetaceae</taxon>
        <taxon>Nakaseomyces</taxon>
    </lineage>
</organism>
<dbReference type="GO" id="GO:0005739">
    <property type="term" value="C:mitochondrion"/>
    <property type="evidence" value="ECO:0007669"/>
    <property type="project" value="EnsemblFungi"/>
</dbReference>
<feature type="transmembrane region" description="Helical" evidence="7">
    <location>
        <begin position="1107"/>
        <end position="1127"/>
    </location>
</feature>
<feature type="transmembrane region" description="Helical" evidence="7">
    <location>
        <begin position="1139"/>
        <end position="1156"/>
    </location>
</feature>